<dbReference type="PRINTS" id="PR00036">
    <property type="entry name" value="HTHLACI"/>
</dbReference>
<dbReference type="Gene3D" id="1.10.260.40">
    <property type="entry name" value="lambda repressor-like DNA-binding domains"/>
    <property type="match status" value="1"/>
</dbReference>
<evidence type="ECO:0000256" key="2">
    <source>
        <dbReference type="ARBA" id="ARBA00023125"/>
    </source>
</evidence>
<protein>
    <submittedName>
        <fullName evidence="5">LacI family DNA-binding transcriptional regulator</fullName>
    </submittedName>
</protein>
<feature type="domain" description="HTH lacI-type" evidence="4">
    <location>
        <begin position="3"/>
        <end position="57"/>
    </location>
</feature>
<evidence type="ECO:0000259" key="4">
    <source>
        <dbReference type="PROSITE" id="PS50932"/>
    </source>
</evidence>
<name>A0A7X0V6F6_9CLOT</name>
<keyword evidence="3" id="KW-0804">Transcription</keyword>
<dbReference type="AlphaFoldDB" id="A0A7X0V6F6"/>
<comment type="caution">
    <text evidence="5">The sequence shown here is derived from an EMBL/GenBank/DDBJ whole genome shotgun (WGS) entry which is preliminary data.</text>
</comment>
<dbReference type="GO" id="GO:0000976">
    <property type="term" value="F:transcription cis-regulatory region binding"/>
    <property type="evidence" value="ECO:0007669"/>
    <property type="project" value="TreeGrafter"/>
</dbReference>
<dbReference type="InterPro" id="IPR028082">
    <property type="entry name" value="Peripla_BP_I"/>
</dbReference>
<dbReference type="RefSeq" id="WP_185163137.1">
    <property type="nucleotide sequence ID" value="NZ_JACKWV010000004.1"/>
</dbReference>
<sequence length="339" mass="38106">MAVTIKDVAREAGVATSTVSRVLSNSNKISEEKKQQVNEVIKRLNYTPNIIARGLANNKTRILAVVLADVAENLFENPFFIQAMKGISICAQKENYYIMYAFKEEGSNDNDWIKKFTESNLVDGLCLLKVTDDDECISYLKDINANFVVIGRPKEPNTMLWVDNDNYKAMEDLVEGLIEKGHKNIGFIGAKEDLNFSKDRLSGYKQGLNTANIPIIEDLIVEQSDFTEELGYTATIKILDKMIPTALVATDDLMAFGIQRALGEKGLNNIAVASFNNSPLAKYQTPPLASVDINAEKLGYYATKLLIDKLENRELDKKYYIIETELIERESIRHSKINK</sequence>
<dbReference type="PANTHER" id="PTHR30146">
    <property type="entry name" value="LACI-RELATED TRANSCRIPTIONAL REPRESSOR"/>
    <property type="match status" value="1"/>
</dbReference>
<evidence type="ECO:0000313" key="6">
    <source>
        <dbReference type="Proteomes" id="UP000585258"/>
    </source>
</evidence>
<dbReference type="SUPFAM" id="SSF47413">
    <property type="entry name" value="lambda repressor-like DNA-binding domains"/>
    <property type="match status" value="1"/>
</dbReference>
<evidence type="ECO:0000256" key="3">
    <source>
        <dbReference type="ARBA" id="ARBA00023163"/>
    </source>
</evidence>
<dbReference type="CDD" id="cd01392">
    <property type="entry name" value="HTH_LacI"/>
    <property type="match status" value="1"/>
</dbReference>
<dbReference type="GO" id="GO:0003700">
    <property type="term" value="F:DNA-binding transcription factor activity"/>
    <property type="evidence" value="ECO:0007669"/>
    <property type="project" value="TreeGrafter"/>
</dbReference>
<gene>
    <name evidence="5" type="ORF">H7E68_00875</name>
</gene>
<dbReference type="Gene3D" id="3.40.50.2300">
    <property type="match status" value="2"/>
</dbReference>
<accession>A0A7X0V6F6</accession>
<dbReference type="Pfam" id="PF13377">
    <property type="entry name" value="Peripla_BP_3"/>
    <property type="match status" value="1"/>
</dbReference>
<proteinExistence type="predicted"/>
<dbReference type="EMBL" id="JACKWY010000001">
    <property type="protein sequence ID" value="MBB6713283.1"/>
    <property type="molecule type" value="Genomic_DNA"/>
</dbReference>
<dbReference type="PANTHER" id="PTHR30146:SF109">
    <property type="entry name" value="HTH-TYPE TRANSCRIPTIONAL REGULATOR GALS"/>
    <property type="match status" value="1"/>
</dbReference>
<dbReference type="PROSITE" id="PS50932">
    <property type="entry name" value="HTH_LACI_2"/>
    <property type="match status" value="1"/>
</dbReference>
<reference evidence="5 6" key="1">
    <citation type="submission" date="2020-08" db="EMBL/GenBank/DDBJ databases">
        <title>Clostridia isolated from Swiss meat.</title>
        <authorList>
            <person name="Wambui J."/>
            <person name="Stevens M.J.A."/>
            <person name="Stephan R."/>
        </authorList>
    </citation>
    <scope>NUCLEOTIDE SEQUENCE [LARGE SCALE GENOMIC DNA]</scope>
    <source>
        <strain evidence="5 6">CM001</strain>
    </source>
</reference>
<dbReference type="Pfam" id="PF00356">
    <property type="entry name" value="LacI"/>
    <property type="match status" value="1"/>
</dbReference>
<dbReference type="InterPro" id="IPR046335">
    <property type="entry name" value="LacI/GalR-like_sensor"/>
</dbReference>
<organism evidence="5 6">
    <name type="scientific">Clostridium gasigenes</name>
    <dbReference type="NCBI Taxonomy" id="94869"/>
    <lineage>
        <taxon>Bacteria</taxon>
        <taxon>Bacillati</taxon>
        <taxon>Bacillota</taxon>
        <taxon>Clostridia</taxon>
        <taxon>Eubacteriales</taxon>
        <taxon>Clostridiaceae</taxon>
        <taxon>Clostridium</taxon>
    </lineage>
</organism>
<keyword evidence="2 5" id="KW-0238">DNA-binding</keyword>
<dbReference type="InterPro" id="IPR000843">
    <property type="entry name" value="HTH_LacI"/>
</dbReference>
<dbReference type="SMART" id="SM00354">
    <property type="entry name" value="HTH_LACI"/>
    <property type="match status" value="1"/>
</dbReference>
<dbReference type="InterPro" id="IPR010982">
    <property type="entry name" value="Lambda_DNA-bd_dom_sf"/>
</dbReference>
<dbReference type="Proteomes" id="UP000585258">
    <property type="component" value="Unassembled WGS sequence"/>
</dbReference>
<evidence type="ECO:0000313" key="5">
    <source>
        <dbReference type="EMBL" id="MBB6713283.1"/>
    </source>
</evidence>
<dbReference type="CDD" id="cd06294">
    <property type="entry name" value="PBP1_MalR-like"/>
    <property type="match status" value="1"/>
</dbReference>
<dbReference type="SUPFAM" id="SSF53822">
    <property type="entry name" value="Periplasmic binding protein-like I"/>
    <property type="match status" value="1"/>
</dbReference>
<evidence type="ECO:0000256" key="1">
    <source>
        <dbReference type="ARBA" id="ARBA00023015"/>
    </source>
</evidence>
<keyword evidence="1" id="KW-0805">Transcription regulation</keyword>